<reference evidence="8 9" key="1">
    <citation type="journal article" date="2019" name="Proc. Natl. Acad. Sci. U.S.A.">
        <title>Regulatory changes in pterin and carotenoid genes underlie balanced color polymorphisms in the wall lizard.</title>
        <authorList>
            <person name="Andrade P."/>
            <person name="Pinho C."/>
            <person name="Perez I de Lanuza G."/>
            <person name="Afonso S."/>
            <person name="Brejcha J."/>
            <person name="Rubin C.J."/>
            <person name="Wallerman O."/>
            <person name="Pereira P."/>
            <person name="Sabatino S.J."/>
            <person name="Bellati A."/>
            <person name="Pellitteri-Rosa D."/>
            <person name="Bosakova Z."/>
            <person name="Bunikis I."/>
            <person name="Carretero M.A."/>
            <person name="Feiner N."/>
            <person name="Marsik P."/>
            <person name="Pauperio F."/>
            <person name="Salvi D."/>
            <person name="Soler L."/>
            <person name="While G.M."/>
            <person name="Uller T."/>
            <person name="Font E."/>
            <person name="Andersson L."/>
            <person name="Carneiro M."/>
        </authorList>
    </citation>
    <scope>NUCLEOTIDE SEQUENCE</scope>
</reference>
<reference evidence="8" key="2">
    <citation type="submission" date="2025-08" db="UniProtKB">
        <authorList>
            <consortium name="Ensembl"/>
        </authorList>
    </citation>
    <scope>IDENTIFICATION</scope>
</reference>
<evidence type="ECO:0000259" key="7">
    <source>
        <dbReference type="PROSITE" id="PS51390"/>
    </source>
</evidence>
<evidence type="ECO:0000256" key="2">
    <source>
        <dbReference type="ARBA" id="ARBA00008415"/>
    </source>
</evidence>
<evidence type="ECO:0000256" key="4">
    <source>
        <dbReference type="ARBA" id="ARBA00022690"/>
    </source>
</evidence>
<dbReference type="InterPro" id="IPR036645">
    <property type="entry name" value="Elafin-like_sf"/>
</dbReference>
<evidence type="ECO:0000313" key="9">
    <source>
        <dbReference type="Proteomes" id="UP000472272"/>
    </source>
</evidence>
<evidence type="ECO:0000256" key="3">
    <source>
        <dbReference type="ARBA" id="ARBA00022525"/>
    </source>
</evidence>
<dbReference type="Pfam" id="PF00095">
    <property type="entry name" value="WAP"/>
    <property type="match status" value="3"/>
</dbReference>
<dbReference type="GO" id="GO:0005576">
    <property type="term" value="C:extracellular region"/>
    <property type="evidence" value="ECO:0007669"/>
    <property type="project" value="UniProtKB-SubCell"/>
</dbReference>
<keyword evidence="3" id="KW-0964">Secreted</keyword>
<dbReference type="GeneTree" id="ENSGT00940000165527"/>
<feature type="domain" description="BPTI/Kunitz inhibitor" evidence="6">
    <location>
        <begin position="301"/>
        <end position="351"/>
    </location>
</feature>
<dbReference type="Pfam" id="PF00014">
    <property type="entry name" value="Kunitz_BPTI"/>
    <property type="match status" value="2"/>
</dbReference>
<dbReference type="Proteomes" id="UP000472272">
    <property type="component" value="Chromosome 6"/>
</dbReference>
<dbReference type="PROSITE" id="PS51390">
    <property type="entry name" value="WAP"/>
    <property type="match status" value="3"/>
</dbReference>
<dbReference type="SMART" id="SM00131">
    <property type="entry name" value="KU"/>
    <property type="match status" value="2"/>
</dbReference>
<reference evidence="8" key="3">
    <citation type="submission" date="2025-09" db="UniProtKB">
        <authorList>
            <consortium name="Ensembl"/>
        </authorList>
    </citation>
    <scope>IDENTIFICATION</scope>
</reference>
<dbReference type="PANTHER" id="PTHR46751:SF1">
    <property type="entry name" value="WAP FOUR-DISULFIDE CORE DOMAIN PROTEIN 6A"/>
    <property type="match status" value="1"/>
</dbReference>
<dbReference type="InterPro" id="IPR051388">
    <property type="entry name" value="Serpin_venom_toxin"/>
</dbReference>
<accession>A0A670IFH6</accession>
<comment type="similarity">
    <text evidence="2">Belongs to the venom Kunitz-type family.</text>
</comment>
<dbReference type="GO" id="GO:0004867">
    <property type="term" value="F:serine-type endopeptidase inhibitor activity"/>
    <property type="evidence" value="ECO:0007669"/>
    <property type="project" value="InterPro"/>
</dbReference>
<dbReference type="CDD" id="cd00109">
    <property type="entry name" value="Kunitz-type"/>
    <property type="match status" value="1"/>
</dbReference>
<dbReference type="PRINTS" id="PR00003">
    <property type="entry name" value="4DISULPHCORE"/>
</dbReference>
<dbReference type="InterPro" id="IPR020901">
    <property type="entry name" value="Prtase_inh_Kunz-CS"/>
</dbReference>
<dbReference type="InterPro" id="IPR002223">
    <property type="entry name" value="Kunitz_BPTI"/>
</dbReference>
<evidence type="ECO:0000256" key="5">
    <source>
        <dbReference type="ARBA" id="ARBA00023157"/>
    </source>
</evidence>
<feature type="domain" description="WAP" evidence="7">
    <location>
        <begin position="199"/>
        <end position="247"/>
    </location>
</feature>
<feature type="domain" description="WAP" evidence="7">
    <location>
        <begin position="248"/>
        <end position="296"/>
    </location>
</feature>
<dbReference type="FunFam" id="4.10.410.10:FF:000021">
    <property type="entry name" value="Serine protease inhibitor, putative"/>
    <property type="match status" value="1"/>
</dbReference>
<dbReference type="AlphaFoldDB" id="A0A670IFH6"/>
<keyword evidence="5" id="KW-1015">Disulfide bond</keyword>
<dbReference type="Gene3D" id="4.10.75.10">
    <property type="entry name" value="Elafin-like"/>
    <property type="match status" value="3"/>
</dbReference>
<dbReference type="Gene3D" id="4.10.410.10">
    <property type="entry name" value="Pancreatic trypsin inhibitor Kunitz domain"/>
    <property type="match status" value="2"/>
</dbReference>
<keyword evidence="9" id="KW-1185">Reference proteome</keyword>
<dbReference type="FunFam" id="4.10.410.10:FF:000020">
    <property type="entry name" value="Collagen, type VI, alpha 3"/>
    <property type="match status" value="1"/>
</dbReference>
<feature type="domain" description="WAP" evidence="7">
    <location>
        <begin position="148"/>
        <end position="195"/>
    </location>
</feature>
<evidence type="ECO:0000259" key="6">
    <source>
        <dbReference type="PROSITE" id="PS50279"/>
    </source>
</evidence>
<dbReference type="GO" id="GO:0044483">
    <property type="term" value="P:venom-mediated perturbation of hemostasis"/>
    <property type="evidence" value="ECO:0007669"/>
    <property type="project" value="UniProtKB-ARBA"/>
</dbReference>
<dbReference type="PRINTS" id="PR00759">
    <property type="entry name" value="BASICPTASE"/>
</dbReference>
<sequence length="419" mass="45945">MPQAQAHPDARLASGLLGFGCTSPGTWKRLEAAPHFCDPLHFDNRRGTPRTESSLPAYEWGAGLERFISSHSDSPAFPNQSIPFCFLFVLGGAERFPNVLSVSSAWDIKPSGRRQGTQTCFAMKSIGLCLVALLAFWGDLAPVSGQMPLEKPGTCPTLIQNNDTQCGQFCSWDNSCPGSKRCCQTGCGQQCMLPREVYPGYCPRLSPQPGQATNCSATCNNDQDCGSVYLPRKKCCSNGCGKTCQAAEEEHPGVCPKRELVNTFVPCNDTCRDDRDCPLTQKCCFTMCSRGCLDSVRSDRCQLPPKTGRCLAAFPRYYYNPSEKKCVLFTYGGCEGNSNNFETKEACEAACGKISPEVCKLPKDPGPCEAFSQFYYYNSATRKCEIFVYGLCGGNGNRFRTKLECMMVCGQTENSTEED</sequence>
<dbReference type="PROSITE" id="PS00280">
    <property type="entry name" value="BPTI_KUNITZ_1"/>
    <property type="match status" value="1"/>
</dbReference>
<organism evidence="8 9">
    <name type="scientific">Podarcis muralis</name>
    <name type="common">Wall lizard</name>
    <name type="synonym">Lacerta muralis</name>
    <dbReference type="NCBI Taxonomy" id="64176"/>
    <lineage>
        <taxon>Eukaryota</taxon>
        <taxon>Metazoa</taxon>
        <taxon>Chordata</taxon>
        <taxon>Craniata</taxon>
        <taxon>Vertebrata</taxon>
        <taxon>Euteleostomi</taxon>
        <taxon>Lepidosauria</taxon>
        <taxon>Squamata</taxon>
        <taxon>Bifurcata</taxon>
        <taxon>Unidentata</taxon>
        <taxon>Episquamata</taxon>
        <taxon>Laterata</taxon>
        <taxon>Lacertibaenia</taxon>
        <taxon>Lacertidae</taxon>
        <taxon>Podarcis</taxon>
    </lineage>
</organism>
<keyword evidence="4" id="KW-0646">Protease inhibitor</keyword>
<name>A0A670IFH6_PODMU</name>
<dbReference type="InterPro" id="IPR008197">
    <property type="entry name" value="WAP_dom"/>
</dbReference>
<dbReference type="PROSITE" id="PS50279">
    <property type="entry name" value="BPTI_KUNITZ_2"/>
    <property type="match status" value="2"/>
</dbReference>
<protein>
    <submittedName>
        <fullName evidence="8">Uncharacterized protein</fullName>
    </submittedName>
</protein>
<dbReference type="Ensembl" id="ENSPMRT00000011459.1">
    <property type="protein sequence ID" value="ENSPMRP00000010745.1"/>
    <property type="gene ID" value="ENSPMRG00000007133.1"/>
</dbReference>
<dbReference type="SUPFAM" id="SSF57256">
    <property type="entry name" value="Elafin-like"/>
    <property type="match status" value="3"/>
</dbReference>
<evidence type="ECO:0000313" key="8">
    <source>
        <dbReference type="Ensembl" id="ENSPMRP00000010745.1"/>
    </source>
</evidence>
<dbReference type="PANTHER" id="PTHR46751">
    <property type="entry name" value="EPPIN"/>
    <property type="match status" value="1"/>
</dbReference>
<dbReference type="SUPFAM" id="SSF57362">
    <property type="entry name" value="BPTI-like"/>
    <property type="match status" value="2"/>
</dbReference>
<dbReference type="InterPro" id="IPR036880">
    <property type="entry name" value="Kunitz_BPTI_sf"/>
</dbReference>
<proteinExistence type="inferred from homology"/>
<comment type="subcellular location">
    <subcellularLocation>
        <location evidence="1">Secreted</location>
    </subcellularLocation>
</comment>
<dbReference type="SMART" id="SM00217">
    <property type="entry name" value="WAP"/>
    <property type="match status" value="3"/>
</dbReference>
<evidence type="ECO:0000256" key="1">
    <source>
        <dbReference type="ARBA" id="ARBA00004613"/>
    </source>
</evidence>
<feature type="domain" description="BPTI/Kunitz inhibitor" evidence="6">
    <location>
        <begin position="359"/>
        <end position="409"/>
    </location>
</feature>